<dbReference type="Gene3D" id="3.60.120.10">
    <property type="entry name" value="Anthranilate synthase"/>
    <property type="match status" value="1"/>
</dbReference>
<dbReference type="PANTHER" id="PTHR11236:SF50">
    <property type="entry name" value="AMINODEOXYCHORISMATE SYNTHASE COMPONENT 1"/>
    <property type="match status" value="1"/>
</dbReference>
<dbReference type="InterPro" id="IPR036038">
    <property type="entry name" value="Aminotransferase-like"/>
</dbReference>
<keyword evidence="2" id="KW-0032">Aminotransferase</keyword>
<dbReference type="Gene3D" id="3.20.10.10">
    <property type="entry name" value="D-amino Acid Aminotransferase, subunit A, domain 2"/>
    <property type="match status" value="1"/>
</dbReference>
<keyword evidence="3" id="KW-1185">Reference proteome</keyword>
<dbReference type="Pfam" id="PF01063">
    <property type="entry name" value="Aminotran_4"/>
    <property type="match status" value="1"/>
</dbReference>
<organism evidence="2 3">
    <name type="scientific">Georgfuchsia toluolica</name>
    <dbReference type="NCBI Taxonomy" id="424218"/>
    <lineage>
        <taxon>Bacteria</taxon>
        <taxon>Pseudomonadati</taxon>
        <taxon>Pseudomonadota</taxon>
        <taxon>Betaproteobacteria</taxon>
        <taxon>Nitrosomonadales</taxon>
        <taxon>Sterolibacteriaceae</taxon>
        <taxon>Georgfuchsia</taxon>
    </lineage>
</organism>
<reference evidence="2" key="1">
    <citation type="submission" date="2021-04" db="EMBL/GenBank/DDBJ databases">
        <authorList>
            <person name="Hornung B."/>
        </authorList>
    </citation>
    <scope>NUCLEOTIDE SEQUENCE</scope>
    <source>
        <strain evidence="2">G5G6</strain>
    </source>
</reference>
<evidence type="ECO:0000313" key="2">
    <source>
        <dbReference type="EMBL" id="CAG4884204.1"/>
    </source>
</evidence>
<dbReference type="InterPro" id="IPR015890">
    <property type="entry name" value="Chorismate_C"/>
</dbReference>
<dbReference type="Pfam" id="PF00425">
    <property type="entry name" value="Chorismate_bind"/>
    <property type="match status" value="1"/>
</dbReference>
<dbReference type="EMBL" id="CAJQUM010000001">
    <property type="protein sequence ID" value="CAG4884204.1"/>
    <property type="molecule type" value="Genomic_DNA"/>
</dbReference>
<dbReference type="RefSeq" id="WP_220636076.1">
    <property type="nucleotide sequence ID" value="NZ_CAJQUM010000001.1"/>
</dbReference>
<dbReference type="EC" id="2.6.1.85" evidence="2"/>
<keyword evidence="2" id="KW-0456">Lyase</keyword>
<dbReference type="InterPro" id="IPR043131">
    <property type="entry name" value="BCAT-like_N"/>
</dbReference>
<dbReference type="EC" id="4.1.3.38" evidence="2"/>
<dbReference type="SUPFAM" id="SSF56752">
    <property type="entry name" value="D-aminoacid aminotransferase-like PLP-dependent enzymes"/>
    <property type="match status" value="1"/>
</dbReference>
<dbReference type="NCBIfam" id="TIGR00553">
    <property type="entry name" value="pabB"/>
    <property type="match status" value="1"/>
</dbReference>
<protein>
    <submittedName>
        <fullName evidence="2">Para-aminobenzoate synthase, aminase component</fullName>
        <ecNumber evidence="2">2.6.1.85</ecNumber>
        <ecNumber evidence="2">4.1.3.38</ecNumber>
    </submittedName>
</protein>
<dbReference type="GO" id="GO:0008696">
    <property type="term" value="F:4-amino-4-deoxychorismate lyase activity"/>
    <property type="evidence" value="ECO:0007669"/>
    <property type="project" value="UniProtKB-EC"/>
</dbReference>
<dbReference type="InterPro" id="IPR019999">
    <property type="entry name" value="Anth_synth_I-like"/>
</dbReference>
<dbReference type="Proteomes" id="UP000742786">
    <property type="component" value="Unassembled WGS sequence"/>
</dbReference>
<dbReference type="InterPro" id="IPR043132">
    <property type="entry name" value="BCAT-like_C"/>
</dbReference>
<gene>
    <name evidence="2" type="ORF">GTOL_12087</name>
</gene>
<dbReference type="AlphaFoldDB" id="A0A916J4R3"/>
<comment type="caution">
    <text evidence="2">The sequence shown here is derived from an EMBL/GenBank/DDBJ whole genome shotgun (WGS) entry which is preliminary data.</text>
</comment>
<feature type="domain" description="Chorismate-utilising enzyme C-terminal" evidence="1">
    <location>
        <begin position="118"/>
        <end position="361"/>
    </location>
</feature>
<proteinExistence type="predicted"/>
<dbReference type="InterPro" id="IPR005801">
    <property type="entry name" value="ADC_synthase"/>
</dbReference>
<dbReference type="GO" id="GO:0000162">
    <property type="term" value="P:L-tryptophan biosynthetic process"/>
    <property type="evidence" value="ECO:0007669"/>
    <property type="project" value="TreeGrafter"/>
</dbReference>
<evidence type="ECO:0000259" key="1">
    <source>
        <dbReference type="Pfam" id="PF00425"/>
    </source>
</evidence>
<accession>A0A916J4R3</accession>
<sequence>MICEIDFPDIDGGRWRMRFVQPHRLFITHVLDEVPTVIAQAEAAARDEHWVVGFVAYEAAPAFDPALQVKAATAALPLAAFAVYGSYDEALTTDAKDRDSFACGRWSMTASRSAIDAGIADIRAAIGNGDYYQVNYTTRLESKFSGSAAALYAALCEAQPDGYGAYLDGGEWQIASASPELFFDWTPDRTLTTRPMKGTAPRTASVDALRDSAKERAENLMIVDLLRNDLARVAETGSVAVTRLFDIEPLPTAWQMTSTVRCKTRTEVTLVDVFRALFPCGSVTGAPKVAAMQAIAELESTPRGVYCGAIGLIRPNGHATFNVAIRTVAVDAKTGTARCGIGSGITLDSTAAAEYAEWLVKRRFLLHATAAFDLIETLRLEAGHYWLLDRHLRRLQDSAEHFGFDCDVDGIRRKLEGNVRQHSKSAWRVRLLLGRDGSVKLETHALEASPAIVRVALALTPIDSGSETLQHKTSERAIYAPHAPASADIFDTLLFNERGEVTEFTRGNVVVELDGKRITPPLSCGLLPGVLRAELLASGEVSEAIVMRADLARATRLWFINSVRGELLAQIVGPVIP</sequence>
<name>A0A916J4R3_9PROT</name>
<dbReference type="InterPro" id="IPR005802">
    <property type="entry name" value="ADC_synth_comp_1"/>
</dbReference>
<dbReference type="PRINTS" id="PR00095">
    <property type="entry name" value="ANTSNTHASEI"/>
</dbReference>
<evidence type="ECO:0000313" key="3">
    <source>
        <dbReference type="Proteomes" id="UP000742786"/>
    </source>
</evidence>
<dbReference type="GO" id="GO:0046820">
    <property type="term" value="F:4-amino-4-deoxychorismate synthase activity"/>
    <property type="evidence" value="ECO:0007669"/>
    <property type="project" value="UniProtKB-EC"/>
</dbReference>
<dbReference type="SUPFAM" id="SSF56322">
    <property type="entry name" value="ADC synthase"/>
    <property type="match status" value="1"/>
</dbReference>
<keyword evidence="2" id="KW-0808">Transferase</keyword>
<dbReference type="GO" id="GO:0009396">
    <property type="term" value="P:folic acid-containing compound biosynthetic process"/>
    <property type="evidence" value="ECO:0007669"/>
    <property type="project" value="InterPro"/>
</dbReference>
<dbReference type="PANTHER" id="PTHR11236">
    <property type="entry name" value="AMINOBENZOATE/ANTHRANILATE SYNTHASE"/>
    <property type="match status" value="1"/>
</dbReference>
<dbReference type="Gene3D" id="3.30.470.10">
    <property type="match status" value="1"/>
</dbReference>
<dbReference type="InterPro" id="IPR001544">
    <property type="entry name" value="Aminotrans_IV"/>
</dbReference>